<feature type="region of interest" description="Disordered" evidence="1">
    <location>
        <begin position="514"/>
        <end position="544"/>
    </location>
</feature>
<dbReference type="EMBL" id="NEVH01011195">
    <property type="protein sequence ID" value="PNF31850.1"/>
    <property type="molecule type" value="Genomic_DNA"/>
</dbReference>
<reference evidence="2 3" key="1">
    <citation type="submission" date="2017-12" db="EMBL/GenBank/DDBJ databases">
        <title>Hemimetabolous genomes reveal molecular basis of termite eusociality.</title>
        <authorList>
            <person name="Harrison M.C."/>
            <person name="Jongepier E."/>
            <person name="Robertson H.M."/>
            <person name="Arning N."/>
            <person name="Bitard-Feildel T."/>
            <person name="Chao H."/>
            <person name="Childers C.P."/>
            <person name="Dinh H."/>
            <person name="Doddapaneni H."/>
            <person name="Dugan S."/>
            <person name="Gowin J."/>
            <person name="Greiner C."/>
            <person name="Han Y."/>
            <person name="Hu H."/>
            <person name="Hughes D.S.T."/>
            <person name="Huylmans A.-K."/>
            <person name="Kemena C."/>
            <person name="Kremer L.P.M."/>
            <person name="Lee S.L."/>
            <person name="Lopez-Ezquerra A."/>
            <person name="Mallet L."/>
            <person name="Monroy-Kuhn J.M."/>
            <person name="Moser A."/>
            <person name="Murali S.C."/>
            <person name="Muzny D.M."/>
            <person name="Otani S."/>
            <person name="Piulachs M.-D."/>
            <person name="Poelchau M."/>
            <person name="Qu J."/>
            <person name="Schaub F."/>
            <person name="Wada-Katsumata A."/>
            <person name="Worley K.C."/>
            <person name="Xie Q."/>
            <person name="Ylla G."/>
            <person name="Poulsen M."/>
            <person name="Gibbs R.A."/>
            <person name="Schal C."/>
            <person name="Richards S."/>
            <person name="Belles X."/>
            <person name="Korb J."/>
            <person name="Bornberg-Bauer E."/>
        </authorList>
    </citation>
    <scope>NUCLEOTIDE SEQUENCE [LARGE SCALE GENOMIC DNA]</scope>
    <source>
        <tissue evidence="2">Whole body</tissue>
    </source>
</reference>
<feature type="compositionally biased region" description="Low complexity" evidence="1">
    <location>
        <begin position="261"/>
        <end position="283"/>
    </location>
</feature>
<protein>
    <submittedName>
        <fullName evidence="2">Uncharacterized protein</fullName>
    </submittedName>
</protein>
<evidence type="ECO:0000313" key="2">
    <source>
        <dbReference type="EMBL" id="PNF31850.1"/>
    </source>
</evidence>
<feature type="compositionally biased region" description="Polar residues" evidence="1">
    <location>
        <begin position="319"/>
        <end position="344"/>
    </location>
</feature>
<comment type="caution">
    <text evidence="2">The sequence shown here is derived from an EMBL/GenBank/DDBJ whole genome shotgun (WGS) entry which is preliminary data.</text>
</comment>
<feature type="region of interest" description="Disordered" evidence="1">
    <location>
        <begin position="261"/>
        <end position="344"/>
    </location>
</feature>
<feature type="region of interest" description="Disordered" evidence="1">
    <location>
        <begin position="720"/>
        <end position="741"/>
    </location>
</feature>
<feature type="region of interest" description="Disordered" evidence="1">
    <location>
        <begin position="598"/>
        <end position="654"/>
    </location>
</feature>
<feature type="region of interest" description="Disordered" evidence="1">
    <location>
        <begin position="109"/>
        <end position="130"/>
    </location>
</feature>
<feature type="region of interest" description="Disordered" evidence="1">
    <location>
        <begin position="416"/>
        <end position="435"/>
    </location>
</feature>
<feature type="compositionally biased region" description="Polar residues" evidence="1">
    <location>
        <begin position="639"/>
        <end position="654"/>
    </location>
</feature>
<feature type="region of interest" description="Disordered" evidence="1">
    <location>
        <begin position="152"/>
        <end position="180"/>
    </location>
</feature>
<dbReference type="STRING" id="105785.A0A2J7QTD2"/>
<proteinExistence type="predicted"/>
<name>A0A2J7QTD2_9NEOP</name>
<feature type="non-terminal residue" evidence="2">
    <location>
        <position position="1"/>
    </location>
</feature>
<feature type="compositionally biased region" description="Basic residues" evidence="1">
    <location>
        <begin position="678"/>
        <end position="687"/>
    </location>
</feature>
<dbReference type="OrthoDB" id="8195975at2759"/>
<accession>A0A2J7QTD2</accession>
<gene>
    <name evidence="2" type="ORF">B7P43_G08913</name>
</gene>
<feature type="compositionally biased region" description="Basic and acidic residues" evidence="1">
    <location>
        <begin position="729"/>
        <end position="741"/>
    </location>
</feature>
<dbReference type="InParanoid" id="A0A2J7QTD2"/>
<dbReference type="AlphaFoldDB" id="A0A2J7QTD2"/>
<evidence type="ECO:0000313" key="3">
    <source>
        <dbReference type="Proteomes" id="UP000235965"/>
    </source>
</evidence>
<dbReference type="Proteomes" id="UP000235965">
    <property type="component" value="Unassembled WGS sequence"/>
</dbReference>
<feature type="region of interest" description="Disordered" evidence="1">
    <location>
        <begin position="667"/>
        <end position="705"/>
    </location>
</feature>
<sequence length="741" mass="82550">TACFLAVSLVVANAEQHEKDHETLILLEIEPIVKSNSKDKRSPQHGSSQAVFAASPGQFLVRTSSPSGDTQAQVQPEYLNLLVGQQPEADQTPPQPVLQQLLIARNPDPSAVQFSNTPGLAPPRRRPPPSLQAQLQQLYFNQQFQQQIPVRPRTLRPPPRPAAPSADDFPAVSTSSQAHAVHEARLRASLAGNDPNLAVLAPSQQQGYLSESYDQQLAQLAEAAQVQLAQAQALPQQFAQVQSLPQQQTAYTISSQVKYVPEPQQVPENPVSYSSRQASRSQQILTPGRVKTSRRPAAAEQYIRETTQPLSDQRLVQIPQRQQNSEPTIYLSSQSGQQTPSASQDNDIISQILSQQGRDFLPSSTPSSAALANVIKSSTSLPSTESRSSIYVTQTSTVKSTQSPGTVTVHEVGPLQEESSTPLPVVHLPTPEGQRPLTQSEFQALINAGFKISPAPESPPQTEAPVYYQQTTKRQRSYVTPAPLERNHVSYQSRQKNPQQEKDDVQQLSSLGIERLQQSGQVGSYELRETKPGREEEEATQYVQPPETQNIPATRIRFLTNKPESEEEIIHFIHIPRTPQVPDVQQRDVLMKYQTDTGRGLAQTHGLEDERERTKQQIQTTRYRPQTQELSYQRERDSLPQQTPSYQHGDESVSQQALRFHPIVVAELPTTTAPSPAPRRRRPRPSHSRAVYRAQPASDQTRNQEAREQYLVSYDSIPEATSFGTRNSRLKDRRLTSDEES</sequence>
<feature type="compositionally biased region" description="Basic and acidic residues" evidence="1">
    <location>
        <begin position="606"/>
        <end position="615"/>
    </location>
</feature>
<organism evidence="2 3">
    <name type="scientific">Cryptotermes secundus</name>
    <dbReference type="NCBI Taxonomy" id="105785"/>
    <lineage>
        <taxon>Eukaryota</taxon>
        <taxon>Metazoa</taxon>
        <taxon>Ecdysozoa</taxon>
        <taxon>Arthropoda</taxon>
        <taxon>Hexapoda</taxon>
        <taxon>Insecta</taxon>
        <taxon>Pterygota</taxon>
        <taxon>Neoptera</taxon>
        <taxon>Polyneoptera</taxon>
        <taxon>Dictyoptera</taxon>
        <taxon>Blattodea</taxon>
        <taxon>Blattoidea</taxon>
        <taxon>Termitoidae</taxon>
        <taxon>Kalotermitidae</taxon>
        <taxon>Cryptotermitinae</taxon>
        <taxon>Cryptotermes</taxon>
    </lineage>
</organism>
<feature type="compositionally biased region" description="Polar residues" evidence="1">
    <location>
        <begin position="616"/>
        <end position="631"/>
    </location>
</feature>
<evidence type="ECO:0000256" key="1">
    <source>
        <dbReference type="SAM" id="MobiDB-lite"/>
    </source>
</evidence>
<keyword evidence="3" id="KW-1185">Reference proteome</keyword>